<dbReference type="InterPro" id="IPR019183">
    <property type="entry name" value="NAA25_NatB_aux_su"/>
</dbReference>
<dbReference type="OrthoDB" id="1874341at2759"/>
<proteinExistence type="predicted"/>
<protein>
    <recommendedName>
        <fullName evidence="3">N-acetyltransferase B complex non catalytic subunit</fullName>
    </recommendedName>
</protein>
<name>A0A7C8MQH7_9PEZI</name>
<evidence type="ECO:0000313" key="1">
    <source>
        <dbReference type="EMBL" id="KAF2968910.1"/>
    </source>
</evidence>
<evidence type="ECO:0000313" key="2">
    <source>
        <dbReference type="Proteomes" id="UP000481858"/>
    </source>
</evidence>
<organism evidence="1 2">
    <name type="scientific">Xylaria multiplex</name>
    <dbReference type="NCBI Taxonomy" id="323545"/>
    <lineage>
        <taxon>Eukaryota</taxon>
        <taxon>Fungi</taxon>
        <taxon>Dikarya</taxon>
        <taxon>Ascomycota</taxon>
        <taxon>Pezizomycotina</taxon>
        <taxon>Sordariomycetes</taxon>
        <taxon>Xylariomycetidae</taxon>
        <taxon>Xylariales</taxon>
        <taxon>Xylariaceae</taxon>
        <taxon>Xylaria</taxon>
    </lineage>
</organism>
<comment type="caution">
    <text evidence="1">The sequence shown here is derived from an EMBL/GenBank/DDBJ whole genome shotgun (WGS) entry which is preliminary data.</text>
</comment>
<dbReference type="Proteomes" id="UP000481858">
    <property type="component" value="Unassembled WGS sequence"/>
</dbReference>
<dbReference type="EMBL" id="WUBL01000044">
    <property type="protein sequence ID" value="KAF2968910.1"/>
    <property type="molecule type" value="Genomic_DNA"/>
</dbReference>
<gene>
    <name evidence="1" type="ORF">GQX73_g4659</name>
</gene>
<dbReference type="AlphaFoldDB" id="A0A7C8MQH7"/>
<dbReference type="InParanoid" id="A0A7C8MQH7"/>
<keyword evidence="2" id="KW-1185">Reference proteome</keyword>
<accession>A0A7C8MQH7</accession>
<dbReference type="Pfam" id="PF09797">
    <property type="entry name" value="NatB_MDM20"/>
    <property type="match status" value="1"/>
</dbReference>
<sequence>MTPPRVLPGPRMPQLKHTVDIQLDRCFHEQQWSIAANLARQRYKSTKDEYYKAVEIAAKSRSDNPTELMAGREAVHAMIDDNVTVKDVDALDLYEFAVDGLAMDYAKTIGVLRARLAKALPKDRYAGLKCLEACMWNSDWENAQEIAVSLNKNFPGDRNLLFQNIVTTFLVATADDTHENKKKLFPNLAKAQVDRAFNLRPLTGKEQTPPDQLKISENEIKLWIKIRERFGSPQENLKLLSLPNWGPLFFLERAYTDVFLLSIRLLTTNGQWEEITRVVNIIFDKVIATGHQKADDEDVGDGGLTISQRQDSATNLTPGATLEKAVEEQYMRASRECFIWRCAFYAAGNLPNREKALETFHKKIQKVFRVHINNHSVNPVFQQNYDQIMLDITFARAPNSFDGELRGANKVKCLLNFAKKNIKASSCFTTLKGYLEVLSKEEIAEFVTVLGKDGDGDAENLDLFDRLCLIALRMRAWFFQATSLEVGEVCRVCHSVTDEFPDCEACLKSITEIALGAFNAGLQDENVAQKAAGEAEDPLSNLALLGSICLIKLAGIGYKNHQCVKESPLYDTDMQLFLQGVIWLDFYLRKAPKNDSLRMLLVKLYLMMGCVTRALEIWGSFDIKNTLLECLGTTCLDRLASISPSHFTTGTSYPRTFAEPYIRHFETALQKRYPDIVTKTLEHGSYAELANVIELAQNQSRNCVAVLAVVEHRRGLRLKAGKIEMPVQEEPLIGSLSPDYELKDFTDYSPLPHWAGPRSTPIQELAAYGPLPTNRRCHLSLLAERFLDLISYVQAKEFKPSKTVQILHADFQAAASSCTALHKSLEVLVSDEGHNDDLTGPETWYFRIVTELSRLVKQVIWTVVPTPSVKTAKEEILATTRRILTIIDYQTQDFLAAPEGIPAKMHTLRGVSSLHSMGMLRESAFATKATVQYISVALDRAKAADKSRGVNENAWLSTETKKLSLAAAAADAHMKDRVKKLAESLHAPGWVDCLGGWALGDNTLLYADRAKFKGMVAEHLALFVPDEAREVWAMDIADSWRDVVKGWGAVRFD</sequence>
<reference evidence="1 2" key="1">
    <citation type="submission" date="2019-12" db="EMBL/GenBank/DDBJ databases">
        <title>Draft genome sequence of the ascomycete Xylaria multiplex DSM 110363.</title>
        <authorList>
            <person name="Buettner E."/>
            <person name="Kellner H."/>
        </authorList>
    </citation>
    <scope>NUCLEOTIDE SEQUENCE [LARGE SCALE GENOMIC DNA]</scope>
    <source>
        <strain evidence="1 2">DSM 110363</strain>
    </source>
</reference>
<evidence type="ECO:0008006" key="3">
    <source>
        <dbReference type="Google" id="ProtNLM"/>
    </source>
</evidence>